<dbReference type="eggNOG" id="ENOG502RKNZ">
    <property type="taxonomic scope" value="Eukaryota"/>
</dbReference>
<keyword evidence="3" id="KW-1185">Reference proteome</keyword>
<protein>
    <submittedName>
        <fullName evidence="1">Chromosome 4, complete genome</fullName>
    </submittedName>
</protein>
<dbReference type="AlphaFoldDB" id="A0A0E0S9A4"/>
<reference evidence="2 3" key="2">
    <citation type="journal article" date="2010" name="Nature">
        <title>Comparative genomics reveals mobile pathogenicity chromosomes in Fusarium.</title>
        <authorList>
            <person name="Ma L.J."/>
            <person name="van der Does H.C."/>
            <person name="Borkovich K.A."/>
            <person name="Coleman J.J."/>
            <person name="Daboussi M.J."/>
            <person name="Di Pietro A."/>
            <person name="Dufresne M."/>
            <person name="Freitag M."/>
            <person name="Grabherr M."/>
            <person name="Henrissat B."/>
            <person name="Houterman P.M."/>
            <person name="Kang S."/>
            <person name="Shim W.B."/>
            <person name="Woloshuk C."/>
            <person name="Xie X."/>
            <person name="Xu J.R."/>
            <person name="Antoniw J."/>
            <person name="Baker S.E."/>
            <person name="Bluhm B.H."/>
            <person name="Breakspear A."/>
            <person name="Brown D.W."/>
            <person name="Butchko R.A."/>
            <person name="Chapman S."/>
            <person name="Coulson R."/>
            <person name="Coutinho P.M."/>
            <person name="Danchin E.G."/>
            <person name="Diener A."/>
            <person name="Gale L.R."/>
            <person name="Gardiner D.M."/>
            <person name="Goff S."/>
            <person name="Hammond-Kosack K.E."/>
            <person name="Hilburn K."/>
            <person name="Hua-Van A."/>
            <person name="Jonkers W."/>
            <person name="Kazan K."/>
            <person name="Kodira C.D."/>
            <person name="Koehrsen M."/>
            <person name="Kumar L."/>
            <person name="Lee Y.H."/>
            <person name="Li L."/>
            <person name="Manners J.M."/>
            <person name="Miranda-Saavedra D."/>
            <person name="Mukherjee M."/>
            <person name="Park G."/>
            <person name="Park J."/>
            <person name="Park S.Y."/>
            <person name="Proctor R.H."/>
            <person name="Regev A."/>
            <person name="Ruiz-Roldan M.C."/>
            <person name="Sain D."/>
            <person name="Sakthikumar S."/>
            <person name="Sykes S."/>
            <person name="Schwartz D.C."/>
            <person name="Turgeon B.G."/>
            <person name="Wapinski I."/>
            <person name="Yoder O."/>
            <person name="Young S."/>
            <person name="Zeng Q."/>
            <person name="Zhou S."/>
            <person name="Galagan J."/>
            <person name="Cuomo C.A."/>
            <person name="Kistler H.C."/>
            <person name="Rep M."/>
        </authorList>
    </citation>
    <scope>GENOME REANNOTATION</scope>
    <source>
        <strain evidence="3">ATCC MYA-4620 / CBS 123657 / FGSC 9075 / NRRL 31084 / PH-1</strain>
        <strain evidence="2">PH-1 / ATCC MYA-4620 / FGSC 9075 / NRRL 31084</strain>
    </source>
</reference>
<reference evidence="1 3" key="4">
    <citation type="journal article" date="2015" name="BMC Genomics">
        <title>The completed genome sequence of the pathogenic ascomycete fungus Fusarium graminearum.</title>
        <authorList>
            <person name="King R."/>
            <person name="Urban M."/>
            <person name="Hammond-Kosack M.C."/>
            <person name="Hassani-Pak K."/>
            <person name="Hammond-Kosack K.E."/>
        </authorList>
    </citation>
    <scope>NUCLEOTIDE SEQUENCE [LARGE SCALE GENOMIC DNA]</scope>
    <source>
        <strain evidence="3">ATCC MYA-4620 / CBS 123657 / FGSC 9075 / NRRL 31084 / PH-1</strain>
        <strain evidence="1">PH-1</strain>
    </source>
</reference>
<evidence type="ECO:0000313" key="3">
    <source>
        <dbReference type="Proteomes" id="UP000070720"/>
    </source>
</evidence>
<organism evidence="2">
    <name type="scientific">Gibberella zeae (strain ATCC MYA-4620 / CBS 123657 / FGSC 9075 / NRRL 31084 / PH-1)</name>
    <name type="common">Wheat head blight fungus</name>
    <name type="synonym">Fusarium graminearum</name>
    <dbReference type="NCBI Taxonomy" id="229533"/>
    <lineage>
        <taxon>Eukaryota</taxon>
        <taxon>Fungi</taxon>
        <taxon>Dikarya</taxon>
        <taxon>Ascomycota</taxon>
        <taxon>Pezizomycotina</taxon>
        <taxon>Sordariomycetes</taxon>
        <taxon>Hypocreomycetidae</taxon>
        <taxon>Hypocreales</taxon>
        <taxon>Nectriaceae</taxon>
        <taxon>Fusarium</taxon>
    </lineage>
</organism>
<dbReference type="EnsemblFungi" id="CEF83017">
    <property type="protein sequence ID" value="CEF83017"/>
    <property type="gene ID" value="FGRRES_16707"/>
</dbReference>
<reference evidence="2 3" key="1">
    <citation type="journal article" date="2007" name="Science">
        <title>The Fusarium graminearum genome reveals a link between localized polymorphism and pathogen specialization.</title>
        <authorList>
            <person name="Cuomo C.A."/>
            <person name="Gueldener U."/>
            <person name="Xu J.-R."/>
            <person name="Trail F."/>
            <person name="Turgeon B.G."/>
            <person name="Di Pietro A."/>
            <person name="Walton J.D."/>
            <person name="Ma L.-J."/>
            <person name="Baker S.E."/>
            <person name="Rep M."/>
            <person name="Adam G."/>
            <person name="Antoniw J."/>
            <person name="Baldwin T."/>
            <person name="Calvo S.E."/>
            <person name="Chang Y.-L."/>
            <person name="DeCaprio D."/>
            <person name="Gale L.R."/>
            <person name="Gnerre S."/>
            <person name="Goswami R.S."/>
            <person name="Hammond-Kosack K."/>
            <person name="Harris L.J."/>
            <person name="Hilburn K."/>
            <person name="Kennell J.C."/>
            <person name="Kroken S."/>
            <person name="Magnuson J.K."/>
            <person name="Mannhaupt G."/>
            <person name="Mauceli E.W."/>
            <person name="Mewes H.-W."/>
            <person name="Mitterbauer R."/>
            <person name="Muehlbauer G."/>
            <person name="Muensterkoetter M."/>
            <person name="Nelson D."/>
            <person name="O'Donnell K."/>
            <person name="Ouellet T."/>
            <person name="Qi W."/>
            <person name="Quesneville H."/>
            <person name="Roncero M.I.G."/>
            <person name="Seong K.-Y."/>
            <person name="Tetko I.V."/>
            <person name="Urban M."/>
            <person name="Waalwijk C."/>
            <person name="Ward T.J."/>
            <person name="Yao J."/>
            <person name="Birren B.W."/>
            <person name="Kistler H.C."/>
        </authorList>
    </citation>
    <scope>NUCLEOTIDE SEQUENCE [LARGE SCALE GENOMIC DNA]</scope>
    <source>
        <strain evidence="3">ATCC MYA-4620 / CBS 123657 / FGSC 9075 / NRRL 31084 / PH-1</strain>
        <strain evidence="2">PH-1 / ATCC MYA-4620 / FGSC 9075 / NRRL 31084</strain>
    </source>
</reference>
<dbReference type="VEuPathDB" id="FungiDB:FGRAMPH1_01G23055"/>
<accession>A0A0E0S9A4</accession>
<dbReference type="EMBL" id="HG970335">
    <property type="protein sequence ID" value="CEF83017.1"/>
    <property type="molecule type" value="Genomic_DNA"/>
</dbReference>
<evidence type="ECO:0000313" key="1">
    <source>
        <dbReference type="EMBL" id="CEF83017.1"/>
    </source>
</evidence>
<reference key="3">
    <citation type="submission" date="2014-02" db="EMBL/GenBank/DDBJ databases">
        <title>A revised Fusarium graminearum genomic reference sequence using whole shotgun re-sequencing.</title>
        <authorList>
            <person name="King R."/>
            <person name="Urban M."/>
            <person name="Hassani-Pak K."/>
            <person name="Hammond-Kosack K."/>
        </authorList>
    </citation>
    <scope>NUCLEOTIDE SEQUENCE</scope>
    <source>
        <strain>PH-1</strain>
    </source>
</reference>
<sequence>MLRQVASEASKFVGQRKMFIKQIDQRSGEIYYVLNKWPTAPKQPAETEYFEASELLLDLDDMFSKHVRPVTEKDESQALKQWSRSPKEKSIKTILGNLERTLGESRSRAFKARSRPLHAWRLGRYDVFSAALRVSRAPLIDFSQGAISTSTAETGPSMIHLLCLENGIEQQALMNDSQLLQRFQSRLSSFKSDQGPRVSANQLSEALGSQNSLISLRRLVSQYLSCNPNGIAFHQAHSTQQQLQPDLSSSVRDACESVWGKTLKQNTRDILTFIGNLGQRLSAREEHIGGPLCGFGMKLSAEICVPTISRQYLNTGSEINYWISSDQGIGDIVQVLATYTRHLIADSKRNKLDMKGREALLKLLVGDVDQEDPLTVRSLILDLLQDKSREGMAQRALDAYRAYIVLLGHLGAAALLEHEMQLFVSREIEGSRDREGLENSGHKPDATVAEAFKVAIDNLVVPPNKTALPANLDFAGCVMLDLRAIGN</sequence>
<dbReference type="Proteomes" id="UP000070720">
    <property type="component" value="Chromosome 4"/>
</dbReference>
<reference evidence="2" key="5">
    <citation type="submission" date="2017-01" db="UniProtKB">
        <authorList>
            <consortium name="EnsemblFungi"/>
        </authorList>
    </citation>
    <scope>IDENTIFICATION</scope>
    <source>
        <strain evidence="2">PH-1 / ATCC MYA-4620 / FGSC 9075 / NRRL 31084</strain>
    </source>
</reference>
<name>A0A0E0S9A4_GIBZE</name>
<dbReference type="InParanoid" id="A0A0E0S9A4"/>
<evidence type="ECO:0000313" key="2">
    <source>
        <dbReference type="EnsemblFungi" id="CEF83017"/>
    </source>
</evidence>
<gene>
    <name evidence="2" type="primary">FG06740.1</name>
    <name evidence="1" type="ORF">FGRAMPH1_01T23055</name>
</gene>
<proteinExistence type="predicted"/>